<dbReference type="SUPFAM" id="SSF52980">
    <property type="entry name" value="Restriction endonuclease-like"/>
    <property type="match status" value="1"/>
</dbReference>
<organism evidence="2 3">
    <name type="scientific">Actinomadura geliboluensis</name>
    <dbReference type="NCBI Taxonomy" id="882440"/>
    <lineage>
        <taxon>Bacteria</taxon>
        <taxon>Bacillati</taxon>
        <taxon>Actinomycetota</taxon>
        <taxon>Actinomycetes</taxon>
        <taxon>Streptosporangiales</taxon>
        <taxon>Thermomonosporaceae</taxon>
        <taxon>Actinomadura</taxon>
    </lineage>
</organism>
<sequence length="218" mass="23601">MVPKRSNDFQAVVYFVRSHVDAQAAVIESALLPDRTGAGLREVDVLITSRVQGREFRIGVECRDHRRASDIVWVEQARTKQADLELDQMVLVSSSGFTGGAVAKAGYHGIELVTPDRPIPADGPLGRLGQPSLEFRDVTRDRLVSVSGRICLNGRLQSVPLTTGTAVFDAQGAQVSSTVQLVADSLDRADLRQVVAQAAGQSGDFRVEMDHLVLRPAD</sequence>
<evidence type="ECO:0000259" key="1">
    <source>
        <dbReference type="Pfam" id="PF04471"/>
    </source>
</evidence>
<protein>
    <recommendedName>
        <fullName evidence="1">Restriction endonuclease type IV Mrr domain-containing protein</fullName>
    </recommendedName>
</protein>
<dbReference type="GO" id="GO:0003677">
    <property type="term" value="F:DNA binding"/>
    <property type="evidence" value="ECO:0007669"/>
    <property type="project" value="InterPro"/>
</dbReference>
<dbReference type="GO" id="GO:0004519">
    <property type="term" value="F:endonuclease activity"/>
    <property type="evidence" value="ECO:0007669"/>
    <property type="project" value="InterPro"/>
</dbReference>
<comment type="caution">
    <text evidence="2">The sequence shown here is derived from an EMBL/GenBank/DDBJ whole genome shotgun (WGS) entry which is preliminary data.</text>
</comment>
<dbReference type="OrthoDB" id="3536052at2"/>
<dbReference type="Pfam" id="PF04471">
    <property type="entry name" value="Mrr_cat"/>
    <property type="match status" value="1"/>
</dbReference>
<dbReference type="AlphaFoldDB" id="A0A5S4H555"/>
<dbReference type="EMBL" id="VCKZ01000063">
    <property type="protein sequence ID" value="TMR40247.1"/>
    <property type="molecule type" value="Genomic_DNA"/>
</dbReference>
<evidence type="ECO:0000313" key="3">
    <source>
        <dbReference type="Proteomes" id="UP000305238"/>
    </source>
</evidence>
<dbReference type="Proteomes" id="UP000305238">
    <property type="component" value="Unassembled WGS sequence"/>
</dbReference>
<keyword evidence="3" id="KW-1185">Reference proteome</keyword>
<name>A0A5S4H555_9ACTN</name>
<feature type="domain" description="Restriction endonuclease type IV Mrr" evidence="1">
    <location>
        <begin position="41"/>
        <end position="114"/>
    </location>
</feature>
<proteinExistence type="predicted"/>
<dbReference type="InterPro" id="IPR011335">
    <property type="entry name" value="Restrct_endonuc-II-like"/>
</dbReference>
<gene>
    <name evidence="2" type="ORF">ETD96_11740</name>
</gene>
<dbReference type="InterPro" id="IPR007560">
    <property type="entry name" value="Restrct_endonuc_IV_Mrr"/>
</dbReference>
<accession>A0A5S4H555</accession>
<dbReference type="GO" id="GO:0009307">
    <property type="term" value="P:DNA restriction-modification system"/>
    <property type="evidence" value="ECO:0007669"/>
    <property type="project" value="InterPro"/>
</dbReference>
<evidence type="ECO:0000313" key="2">
    <source>
        <dbReference type="EMBL" id="TMR40247.1"/>
    </source>
</evidence>
<reference evidence="2 3" key="1">
    <citation type="submission" date="2019-05" db="EMBL/GenBank/DDBJ databases">
        <title>Draft genome sequence of Actinomadura geliboluensis A8036.</title>
        <authorList>
            <person name="Saricaoglu S."/>
            <person name="Isik K."/>
        </authorList>
    </citation>
    <scope>NUCLEOTIDE SEQUENCE [LARGE SCALE GENOMIC DNA]</scope>
    <source>
        <strain evidence="2 3">A8036</strain>
    </source>
</reference>